<gene>
    <name evidence="2" type="ORF">UC8_54860</name>
</gene>
<dbReference type="PROSITE" id="PS50164">
    <property type="entry name" value="GIY_YIG"/>
    <property type="match status" value="1"/>
</dbReference>
<dbReference type="CDD" id="cd10440">
    <property type="entry name" value="GIY-YIG_COG3680"/>
    <property type="match status" value="1"/>
</dbReference>
<dbReference type="Proteomes" id="UP000325286">
    <property type="component" value="Chromosome"/>
</dbReference>
<keyword evidence="3" id="KW-1185">Reference proteome</keyword>
<proteinExistence type="predicted"/>
<name>A0A5B9QWP2_9BACT</name>
<evidence type="ECO:0000313" key="2">
    <source>
        <dbReference type="EMBL" id="QEG43437.1"/>
    </source>
</evidence>
<accession>A0A5B9QWP2</accession>
<dbReference type="InterPro" id="IPR000305">
    <property type="entry name" value="GIY-YIG_endonuc"/>
</dbReference>
<dbReference type="EMBL" id="CP042914">
    <property type="protein sequence ID" value="QEG43437.1"/>
    <property type="molecule type" value="Genomic_DNA"/>
</dbReference>
<dbReference type="Pfam" id="PF22945">
    <property type="entry name" value="LEM-3_GIY-YIG"/>
    <property type="match status" value="1"/>
</dbReference>
<dbReference type="KEGG" id="rul:UC8_54860"/>
<organism evidence="2 3">
    <name type="scientific">Roseimaritima ulvae</name>
    <dbReference type="NCBI Taxonomy" id="980254"/>
    <lineage>
        <taxon>Bacteria</taxon>
        <taxon>Pseudomonadati</taxon>
        <taxon>Planctomycetota</taxon>
        <taxon>Planctomycetia</taxon>
        <taxon>Pirellulales</taxon>
        <taxon>Pirellulaceae</taxon>
        <taxon>Roseimaritima</taxon>
    </lineage>
</organism>
<sequence>MDRSYVYVYIDPRNFQEFYYGKGKGARKDAHLSDTSDSEKTARIRAIRDCGLEPIIRVIACDLSDSEALLVEKTLLWKLGKSLTNVSTGHFAANFRPHNTMHQLLSRFDYDRGIYYFNVGECENRNWDDCRRFNFISAGGGTRWRDAILGFKPGDLFVAYLKGAGFVGVGEILQAAQPVRDVVIDNSPILSLPLKESGLGLRVDSDDLCEYVCLVNWLASVPRDEAHWESNSGLYTTPLVRASLDGQPDTIDFADRCFELSIRDLLNADELAVPGTVASLFDDRPKQWGLRGDKYLWRELRHAFTTTAVPDSAPVLQAMIEDAFLELTERSIDTTEEMFYIERYAQGGMSSGHISPAFWRQTAIPLILSRLPSSDAACR</sequence>
<evidence type="ECO:0000313" key="3">
    <source>
        <dbReference type="Proteomes" id="UP000325286"/>
    </source>
</evidence>
<reference evidence="2 3" key="1">
    <citation type="submission" date="2019-08" db="EMBL/GenBank/DDBJ databases">
        <title>Deep-cultivation of Planctomycetes and their phenomic and genomic characterization uncovers novel biology.</title>
        <authorList>
            <person name="Wiegand S."/>
            <person name="Jogler M."/>
            <person name="Boedeker C."/>
            <person name="Pinto D."/>
            <person name="Vollmers J."/>
            <person name="Rivas-Marin E."/>
            <person name="Kohn T."/>
            <person name="Peeters S.H."/>
            <person name="Heuer A."/>
            <person name="Rast P."/>
            <person name="Oberbeckmann S."/>
            <person name="Bunk B."/>
            <person name="Jeske O."/>
            <person name="Meyerdierks A."/>
            <person name="Storesund J.E."/>
            <person name="Kallscheuer N."/>
            <person name="Luecker S."/>
            <person name="Lage O.M."/>
            <person name="Pohl T."/>
            <person name="Merkel B.J."/>
            <person name="Hornburger P."/>
            <person name="Mueller R.-W."/>
            <person name="Bruemmer F."/>
            <person name="Labrenz M."/>
            <person name="Spormann A.M."/>
            <person name="Op den Camp H."/>
            <person name="Overmann J."/>
            <person name="Amann R."/>
            <person name="Jetten M.S.M."/>
            <person name="Mascher T."/>
            <person name="Medema M.H."/>
            <person name="Devos D.P."/>
            <person name="Kaster A.-K."/>
            <person name="Ovreas L."/>
            <person name="Rohde M."/>
            <person name="Galperin M.Y."/>
            <person name="Jogler C."/>
        </authorList>
    </citation>
    <scope>NUCLEOTIDE SEQUENCE [LARGE SCALE GENOMIC DNA]</scope>
    <source>
        <strain evidence="2 3">UC8</strain>
    </source>
</reference>
<evidence type="ECO:0000259" key="1">
    <source>
        <dbReference type="PROSITE" id="PS50164"/>
    </source>
</evidence>
<dbReference type="AlphaFoldDB" id="A0A5B9QWP2"/>
<protein>
    <recommendedName>
        <fullName evidence="1">GIY-YIG domain-containing protein</fullName>
    </recommendedName>
</protein>
<dbReference type="RefSeq" id="WP_202908749.1">
    <property type="nucleotide sequence ID" value="NZ_CP042914.1"/>
</dbReference>
<feature type="domain" description="GIY-YIG" evidence="1">
    <location>
        <begin position="2"/>
        <end position="86"/>
    </location>
</feature>